<dbReference type="PANTHER" id="PTHR16305:SF35">
    <property type="entry name" value="TRANSCRIPTIONAL ACTIVATOR DOMAIN"/>
    <property type="match status" value="1"/>
</dbReference>
<dbReference type="PROSITE" id="PS00622">
    <property type="entry name" value="HTH_LUXR_1"/>
    <property type="match status" value="1"/>
</dbReference>
<proteinExistence type="predicted"/>
<reference evidence="6" key="1">
    <citation type="submission" date="2016-10" db="EMBL/GenBank/DDBJ databases">
        <authorList>
            <person name="Varghese N."/>
            <person name="Submissions S."/>
        </authorList>
    </citation>
    <scope>NUCLEOTIDE SEQUENCE [LARGE SCALE GENOMIC DNA]</scope>
    <source>
        <strain evidence="6">CGMCC 4.6856</strain>
    </source>
</reference>
<sequence>MTTAGVVGRDAELAVLDRLVGDVRDRGAAVLVRGEPGIGKSALLRLAREAAAERGLRVLGATGVESETTLPFAGLHQLLRPLLGRLPALPSPQRRALAAAFGMSDDAAPELFLIGLAALNLLSDSAADQPLVLVVDDAHWLDRPSADVLGFVARRLESEPVVLLAAQRDGFPPVLAGPELEELHLERLDDGSAEELLERRAPQLDPGARGRLLELAAGNPLALTELPLRCVRDDDAPSTLTARLEDAFAARLPGLPAVTRDLLLVAALEDEGALGESLAAVSALGGDPVTAEALVPAVEVGLVATDGERLDFRHPLVRHAVTQRSTLPERRRAHLALARTLPELDRQVWHRASAADAPDEALAAELEEAGTRARRRGGVAAAQGAFERAARLSGDPAQRIRRYLRAAELAFEWGRPDVVDRLLQETAALDVPARDRIRLTVIRERSEEGIQGAGTRRLTEVAAAAAADGRTDQALLFLHAASLRCMWADASAATRARVLEVVEQALDPHDVLALEVMSNVAPLDRGAELLERLRALSSSPLDPSQARAAGFATSNVGDLPLSVELLAPLVPRLRADGRLGLLGRVLTVQAWNALNVGRFDLAVSAADEAARLAADSAQPLVRAVALGVQSAVAALRGGEGVEEGLAEAASLGLQVGSNGVLAVVQLARGIVALDQGRHEEAWDELVRLFDPTDPAHHPVVRSFSIGDLAEAATRSGHGAEVEPLVAGLEAIALRTPSPALHVGLRHARALLAPEDEAEELFAAALAADLGPWPFARARLQLAHGAWLRRQRRAAESRAPLRSARDTFDALGAVGWGDRARQELRASGEQSRPRTPEAREQLSPQELLIAQLAAEGLTNREIGARLYLSHRTVGTHLHRIFPKLGITSRVALRAAIGA</sequence>
<dbReference type="Pfam" id="PF00196">
    <property type="entry name" value="GerE"/>
    <property type="match status" value="1"/>
</dbReference>
<dbReference type="SMART" id="SM00421">
    <property type="entry name" value="HTH_LUXR"/>
    <property type="match status" value="1"/>
</dbReference>
<dbReference type="STRING" id="1036181.SAMN05421756_103389"/>
<accession>A0A1H9FUQ0</accession>
<dbReference type="RefSeq" id="WP_091179218.1">
    <property type="nucleotide sequence ID" value="NZ_FOFA01000003.1"/>
</dbReference>
<dbReference type="SUPFAM" id="SSF52540">
    <property type="entry name" value="P-loop containing nucleoside triphosphate hydrolases"/>
    <property type="match status" value="1"/>
</dbReference>
<evidence type="ECO:0000256" key="1">
    <source>
        <dbReference type="ARBA" id="ARBA00022741"/>
    </source>
</evidence>
<keyword evidence="2" id="KW-0067">ATP-binding</keyword>
<dbReference type="AlphaFoldDB" id="A0A1H9FUQ0"/>
<dbReference type="PANTHER" id="PTHR16305">
    <property type="entry name" value="TESTICULAR SOLUBLE ADENYLYL CYCLASE"/>
    <property type="match status" value="1"/>
</dbReference>
<dbReference type="SUPFAM" id="SSF46894">
    <property type="entry name" value="C-terminal effector domain of the bipartite response regulators"/>
    <property type="match status" value="1"/>
</dbReference>
<keyword evidence="1" id="KW-0547">Nucleotide-binding</keyword>
<dbReference type="GO" id="GO:0006355">
    <property type="term" value="P:regulation of DNA-templated transcription"/>
    <property type="evidence" value="ECO:0007669"/>
    <property type="project" value="InterPro"/>
</dbReference>
<name>A0A1H9FUQ0_9ACTN</name>
<dbReference type="PROSITE" id="PS50043">
    <property type="entry name" value="HTH_LUXR_2"/>
    <property type="match status" value="1"/>
</dbReference>
<evidence type="ECO:0000313" key="5">
    <source>
        <dbReference type="EMBL" id="SEQ41604.1"/>
    </source>
</evidence>
<evidence type="ECO:0000313" key="6">
    <source>
        <dbReference type="Proteomes" id="UP000198504"/>
    </source>
</evidence>
<evidence type="ECO:0000256" key="2">
    <source>
        <dbReference type="ARBA" id="ARBA00022840"/>
    </source>
</evidence>
<dbReference type="Pfam" id="PF13191">
    <property type="entry name" value="AAA_16"/>
    <property type="match status" value="1"/>
</dbReference>
<evidence type="ECO:0000256" key="3">
    <source>
        <dbReference type="SAM" id="MobiDB-lite"/>
    </source>
</evidence>
<dbReference type="InterPro" id="IPR041664">
    <property type="entry name" value="AAA_16"/>
</dbReference>
<dbReference type="PRINTS" id="PR00038">
    <property type="entry name" value="HTHLUXR"/>
</dbReference>
<organism evidence="5 6">
    <name type="scientific">Microlunatus flavus</name>
    <dbReference type="NCBI Taxonomy" id="1036181"/>
    <lineage>
        <taxon>Bacteria</taxon>
        <taxon>Bacillati</taxon>
        <taxon>Actinomycetota</taxon>
        <taxon>Actinomycetes</taxon>
        <taxon>Propionibacteriales</taxon>
        <taxon>Propionibacteriaceae</taxon>
        <taxon>Microlunatus</taxon>
    </lineage>
</organism>
<feature type="region of interest" description="Disordered" evidence="3">
    <location>
        <begin position="821"/>
        <end position="841"/>
    </location>
</feature>
<dbReference type="InterPro" id="IPR027417">
    <property type="entry name" value="P-loop_NTPase"/>
</dbReference>
<dbReference type="InterPro" id="IPR000792">
    <property type="entry name" value="Tscrpt_reg_LuxR_C"/>
</dbReference>
<dbReference type="CDD" id="cd06170">
    <property type="entry name" value="LuxR_C_like"/>
    <property type="match status" value="1"/>
</dbReference>
<dbReference type="GO" id="GO:0004016">
    <property type="term" value="F:adenylate cyclase activity"/>
    <property type="evidence" value="ECO:0007669"/>
    <property type="project" value="TreeGrafter"/>
</dbReference>
<gene>
    <name evidence="5" type="ORF">SAMN05421756_103389</name>
</gene>
<feature type="compositionally biased region" description="Basic and acidic residues" evidence="3">
    <location>
        <begin position="821"/>
        <end position="839"/>
    </location>
</feature>
<dbReference type="GO" id="GO:0003677">
    <property type="term" value="F:DNA binding"/>
    <property type="evidence" value="ECO:0007669"/>
    <property type="project" value="InterPro"/>
</dbReference>
<dbReference type="EMBL" id="FOFA01000003">
    <property type="protein sequence ID" value="SEQ41604.1"/>
    <property type="molecule type" value="Genomic_DNA"/>
</dbReference>
<evidence type="ECO:0000259" key="4">
    <source>
        <dbReference type="PROSITE" id="PS50043"/>
    </source>
</evidence>
<dbReference type="Proteomes" id="UP000198504">
    <property type="component" value="Unassembled WGS sequence"/>
</dbReference>
<dbReference type="InterPro" id="IPR036388">
    <property type="entry name" value="WH-like_DNA-bd_sf"/>
</dbReference>
<protein>
    <submittedName>
        <fullName evidence="5">Regulatory protein, luxR family</fullName>
    </submittedName>
</protein>
<dbReference type="GO" id="GO:0005737">
    <property type="term" value="C:cytoplasm"/>
    <property type="evidence" value="ECO:0007669"/>
    <property type="project" value="TreeGrafter"/>
</dbReference>
<feature type="domain" description="HTH luxR-type" evidence="4">
    <location>
        <begin position="834"/>
        <end position="897"/>
    </location>
</feature>
<keyword evidence="6" id="KW-1185">Reference proteome</keyword>
<dbReference type="Gene3D" id="1.10.10.10">
    <property type="entry name" value="Winged helix-like DNA-binding domain superfamily/Winged helix DNA-binding domain"/>
    <property type="match status" value="1"/>
</dbReference>
<dbReference type="InterPro" id="IPR016032">
    <property type="entry name" value="Sig_transdc_resp-reg_C-effctor"/>
</dbReference>
<dbReference type="OrthoDB" id="3202170at2"/>
<dbReference type="GO" id="GO:0005524">
    <property type="term" value="F:ATP binding"/>
    <property type="evidence" value="ECO:0007669"/>
    <property type="project" value="UniProtKB-KW"/>
</dbReference>